<feature type="compositionally biased region" description="Acidic residues" evidence="1">
    <location>
        <begin position="282"/>
        <end position="300"/>
    </location>
</feature>
<evidence type="ECO:0000313" key="2">
    <source>
        <dbReference type="EMBL" id="GHP10130.1"/>
    </source>
</evidence>
<protein>
    <submittedName>
        <fullName evidence="2">Uncharacterized protein</fullName>
    </submittedName>
</protein>
<evidence type="ECO:0000313" key="3">
    <source>
        <dbReference type="Proteomes" id="UP000660262"/>
    </source>
</evidence>
<keyword evidence="3" id="KW-1185">Reference proteome</keyword>
<dbReference type="Proteomes" id="UP000660262">
    <property type="component" value="Unassembled WGS sequence"/>
</dbReference>
<feature type="region of interest" description="Disordered" evidence="1">
    <location>
        <begin position="280"/>
        <end position="314"/>
    </location>
</feature>
<comment type="caution">
    <text evidence="2">The sequence shown here is derived from an EMBL/GenBank/DDBJ whole genome shotgun (WGS) entry which is preliminary data.</text>
</comment>
<dbReference type="InterPro" id="IPR006461">
    <property type="entry name" value="PLAC_motif_containing"/>
</dbReference>
<organism evidence="2 3">
    <name type="scientific">Pycnococcus provasolii</name>
    <dbReference type="NCBI Taxonomy" id="41880"/>
    <lineage>
        <taxon>Eukaryota</taxon>
        <taxon>Viridiplantae</taxon>
        <taxon>Chlorophyta</taxon>
        <taxon>Pseudoscourfieldiophyceae</taxon>
        <taxon>Pseudoscourfieldiales</taxon>
        <taxon>Pycnococcaceae</taxon>
        <taxon>Pycnococcus</taxon>
    </lineage>
</organism>
<dbReference type="EMBL" id="BNJQ01000028">
    <property type="protein sequence ID" value="GHP10130.1"/>
    <property type="molecule type" value="Genomic_DNA"/>
</dbReference>
<name>A0A830HWH4_9CHLO</name>
<reference evidence="2" key="1">
    <citation type="submission" date="2020-10" db="EMBL/GenBank/DDBJ databases">
        <title>Unveiling of a novel bifunctional photoreceptor, Dualchrome1, isolated from a cosmopolitan green alga.</title>
        <authorList>
            <person name="Suzuki S."/>
            <person name="Kawachi M."/>
        </authorList>
    </citation>
    <scope>NUCLEOTIDE SEQUENCE</scope>
    <source>
        <strain evidence="2">NIES 2893</strain>
    </source>
</reference>
<gene>
    <name evidence="2" type="ORF">PPROV_000886200</name>
</gene>
<dbReference type="AlphaFoldDB" id="A0A830HWH4"/>
<proteinExistence type="predicted"/>
<dbReference type="Pfam" id="PF04749">
    <property type="entry name" value="PLAC8"/>
    <property type="match status" value="1"/>
</dbReference>
<accession>A0A830HWH4</accession>
<evidence type="ECO:0000256" key="1">
    <source>
        <dbReference type="SAM" id="MobiDB-lite"/>
    </source>
</evidence>
<sequence>MATMRYPVGLRKEAASYQWRTDLCGCCGYRNPLTGEMAALTFFPYALICPCCVLGANASLLQKEEPLYQSAADNACLRALCAYTCKTGVRGTAVCCCACPCCVPVACVLARYQRLQIAAKYNLPVGNACWEGCCLAPCSLTQHYVFLRDLRARRDANIAPPALPPPGHAAPGAHEADLRLAAMEAELEQRTPEVSLREQAAAVTPGEESVGLHKAKTAPAGGAVLDSSFEIAFTGAADPQELRQLESEIEAEAPVQQEEEAAAAAAAEADADAEAQAARELEEAEAMADALGDGDGDGEPADSGTPVAPLTRGNLAKHRFRDAGMDVMEVLPPTGDSAPHEPTALEKVVTEATEMAKMLEEPDGAVE</sequence>